<sequence>MEPSPRNISNLLNHQNSPTQHSEGIGQISPPTPQSQFPFGTSQPFWSSEHPPPYGHSPPRFQSVQQQGVLQASPPPNFQGFHLHESVGPLGAPAARTPSLMLHFSYLGGVTPNTSSHRSESNSRCSAQQEKQSVNIEELSDSSEEKPKRRHIN</sequence>
<dbReference type="Proteomes" id="UP000006038">
    <property type="component" value="Unassembled WGS sequence"/>
</dbReference>
<organism evidence="2">
    <name type="scientific">Oryza brachyantha</name>
    <name type="common">malo sina</name>
    <dbReference type="NCBI Taxonomy" id="4533"/>
    <lineage>
        <taxon>Eukaryota</taxon>
        <taxon>Viridiplantae</taxon>
        <taxon>Streptophyta</taxon>
        <taxon>Embryophyta</taxon>
        <taxon>Tracheophyta</taxon>
        <taxon>Spermatophyta</taxon>
        <taxon>Magnoliopsida</taxon>
        <taxon>Liliopsida</taxon>
        <taxon>Poales</taxon>
        <taxon>Poaceae</taxon>
        <taxon>BOP clade</taxon>
        <taxon>Oryzoideae</taxon>
        <taxon>Oryzeae</taxon>
        <taxon>Oryzinae</taxon>
        <taxon>Oryza</taxon>
    </lineage>
</organism>
<reference evidence="2" key="1">
    <citation type="submission" date="2013-04" db="UniProtKB">
        <authorList>
            <consortium name="EnsemblPlants"/>
        </authorList>
    </citation>
    <scope>IDENTIFICATION</scope>
</reference>
<feature type="compositionally biased region" description="Polar residues" evidence="1">
    <location>
        <begin position="1"/>
        <end position="22"/>
    </location>
</feature>
<evidence type="ECO:0000313" key="3">
    <source>
        <dbReference type="Proteomes" id="UP000006038"/>
    </source>
</evidence>
<accession>J3LAZ3</accession>
<protein>
    <submittedName>
        <fullName evidence="2">Uncharacterized protein</fullName>
    </submittedName>
</protein>
<feature type="compositionally biased region" description="Polar residues" evidence="1">
    <location>
        <begin position="60"/>
        <end position="70"/>
    </location>
</feature>
<dbReference type="EnsemblPlants" id="OB02G18100.1">
    <property type="protein sequence ID" value="OB02G18100.1"/>
    <property type="gene ID" value="OB02G18100"/>
</dbReference>
<feature type="region of interest" description="Disordered" evidence="1">
    <location>
        <begin position="109"/>
        <end position="153"/>
    </location>
</feature>
<proteinExistence type="predicted"/>
<dbReference type="AlphaFoldDB" id="J3LAZ3"/>
<dbReference type="STRING" id="4533.J3LAZ3"/>
<feature type="region of interest" description="Disordered" evidence="1">
    <location>
        <begin position="1"/>
        <end position="83"/>
    </location>
</feature>
<dbReference type="Gramene" id="OB02G18100.1">
    <property type="protein sequence ID" value="OB02G18100.1"/>
    <property type="gene ID" value="OB02G18100"/>
</dbReference>
<name>J3LAZ3_ORYBR</name>
<keyword evidence="3" id="KW-1185">Reference proteome</keyword>
<evidence type="ECO:0000313" key="2">
    <source>
        <dbReference type="EnsemblPlants" id="OB02G18100.1"/>
    </source>
</evidence>
<evidence type="ECO:0000256" key="1">
    <source>
        <dbReference type="SAM" id="MobiDB-lite"/>
    </source>
</evidence>
<dbReference type="HOGENOM" id="CLU_1716045_0_0_1"/>
<feature type="compositionally biased region" description="Polar residues" evidence="1">
    <location>
        <begin position="34"/>
        <end position="46"/>
    </location>
</feature>